<keyword evidence="1" id="KW-0472">Membrane</keyword>
<evidence type="ECO:0000313" key="3">
    <source>
        <dbReference type="Proteomes" id="UP001341840"/>
    </source>
</evidence>
<sequence length="96" mass="10228">LLGNLGFIRTGSTERPLGRATRSNPIKGTLSVALDWVPRGLPILDFSRICINVATSSGFISCGVEVQRLLLLLVPTLIVAGVVSVNHAFYVLVGHC</sequence>
<gene>
    <name evidence="2" type="ORF">PIB30_077768</name>
</gene>
<keyword evidence="3" id="KW-1185">Reference proteome</keyword>
<accession>A0ABU6VRQ2</accession>
<protein>
    <submittedName>
        <fullName evidence="2">Uncharacterized protein</fullName>
    </submittedName>
</protein>
<evidence type="ECO:0000256" key="1">
    <source>
        <dbReference type="SAM" id="Phobius"/>
    </source>
</evidence>
<keyword evidence="1" id="KW-0812">Transmembrane</keyword>
<keyword evidence="1" id="KW-1133">Transmembrane helix</keyword>
<dbReference type="EMBL" id="JASCZI010152090">
    <property type="protein sequence ID" value="MED6175375.1"/>
    <property type="molecule type" value="Genomic_DNA"/>
</dbReference>
<evidence type="ECO:0000313" key="2">
    <source>
        <dbReference type="EMBL" id="MED6175375.1"/>
    </source>
</evidence>
<feature type="transmembrane region" description="Helical" evidence="1">
    <location>
        <begin position="69"/>
        <end position="93"/>
    </location>
</feature>
<feature type="non-terminal residue" evidence="2">
    <location>
        <position position="1"/>
    </location>
</feature>
<reference evidence="2 3" key="1">
    <citation type="journal article" date="2023" name="Plants (Basel)">
        <title>Bridging the Gap: Combining Genomics and Transcriptomics Approaches to Understand Stylosanthes scabra, an Orphan Legume from the Brazilian Caatinga.</title>
        <authorList>
            <person name="Ferreira-Neto J.R.C."/>
            <person name="da Silva M.D."/>
            <person name="Binneck E."/>
            <person name="de Melo N.F."/>
            <person name="da Silva R.H."/>
            <person name="de Melo A.L.T.M."/>
            <person name="Pandolfi V."/>
            <person name="Bustamante F.O."/>
            <person name="Brasileiro-Vidal A.C."/>
            <person name="Benko-Iseppon A.M."/>
        </authorList>
    </citation>
    <scope>NUCLEOTIDE SEQUENCE [LARGE SCALE GENOMIC DNA]</scope>
    <source>
        <tissue evidence="2">Leaves</tissue>
    </source>
</reference>
<name>A0ABU6VRQ2_9FABA</name>
<dbReference type="Proteomes" id="UP001341840">
    <property type="component" value="Unassembled WGS sequence"/>
</dbReference>
<comment type="caution">
    <text evidence="2">The sequence shown here is derived from an EMBL/GenBank/DDBJ whole genome shotgun (WGS) entry which is preliminary data.</text>
</comment>
<organism evidence="2 3">
    <name type="scientific">Stylosanthes scabra</name>
    <dbReference type="NCBI Taxonomy" id="79078"/>
    <lineage>
        <taxon>Eukaryota</taxon>
        <taxon>Viridiplantae</taxon>
        <taxon>Streptophyta</taxon>
        <taxon>Embryophyta</taxon>
        <taxon>Tracheophyta</taxon>
        <taxon>Spermatophyta</taxon>
        <taxon>Magnoliopsida</taxon>
        <taxon>eudicotyledons</taxon>
        <taxon>Gunneridae</taxon>
        <taxon>Pentapetalae</taxon>
        <taxon>rosids</taxon>
        <taxon>fabids</taxon>
        <taxon>Fabales</taxon>
        <taxon>Fabaceae</taxon>
        <taxon>Papilionoideae</taxon>
        <taxon>50 kb inversion clade</taxon>
        <taxon>dalbergioids sensu lato</taxon>
        <taxon>Dalbergieae</taxon>
        <taxon>Pterocarpus clade</taxon>
        <taxon>Stylosanthes</taxon>
    </lineage>
</organism>
<proteinExistence type="predicted"/>